<dbReference type="EMBL" id="CP059894">
    <property type="protein sequence ID" value="QNJ91198.1"/>
    <property type="molecule type" value="Genomic_DNA"/>
</dbReference>
<protein>
    <submittedName>
        <fullName evidence="2">Uncharacterized protein</fullName>
    </submittedName>
</protein>
<organism evidence="2 3">
    <name type="scientific">Mycolicibacterium fluoranthenivorans</name>
    <dbReference type="NCBI Taxonomy" id="258505"/>
    <lineage>
        <taxon>Bacteria</taxon>
        <taxon>Bacillati</taxon>
        <taxon>Actinomycetota</taxon>
        <taxon>Actinomycetes</taxon>
        <taxon>Mycobacteriales</taxon>
        <taxon>Mycobacteriaceae</taxon>
        <taxon>Mycolicibacterium</taxon>
    </lineage>
</organism>
<dbReference type="AlphaFoldDB" id="A0A7G8PA32"/>
<reference evidence="2 3" key="1">
    <citation type="submission" date="2020-07" db="EMBL/GenBank/DDBJ databases">
        <title>Draft genome sequence of four isobutane-metabolizing strains capable of cometabolically degrading diverse ether contaminants.</title>
        <authorList>
            <person name="Chen W."/>
            <person name="Faulkner N."/>
            <person name="Smith C."/>
            <person name="Hyman M."/>
        </authorList>
    </citation>
    <scope>NUCLEOTIDE SEQUENCE [LARGE SCALE GENOMIC DNA]</scope>
    <source>
        <strain evidence="2 3">2A</strain>
    </source>
</reference>
<feature type="transmembrane region" description="Helical" evidence="1">
    <location>
        <begin position="21"/>
        <end position="42"/>
    </location>
</feature>
<evidence type="ECO:0000313" key="2">
    <source>
        <dbReference type="EMBL" id="QNJ91198.1"/>
    </source>
</evidence>
<dbReference type="RefSeq" id="WP_187096010.1">
    <property type="nucleotide sequence ID" value="NZ_CP059894.1"/>
</dbReference>
<keyword evidence="1" id="KW-1133">Transmembrane helix</keyword>
<proteinExistence type="predicted"/>
<accession>A0A7G8PA32</accession>
<keyword evidence="1" id="KW-0472">Membrane</keyword>
<evidence type="ECO:0000313" key="3">
    <source>
        <dbReference type="Proteomes" id="UP000515498"/>
    </source>
</evidence>
<gene>
    <name evidence="2" type="ORF">HZU40_23685</name>
</gene>
<name>A0A7G8PA32_9MYCO</name>
<feature type="transmembrane region" description="Helical" evidence="1">
    <location>
        <begin position="48"/>
        <end position="67"/>
    </location>
</feature>
<dbReference type="KEGG" id="mflu:HZU40_23685"/>
<sequence>MPSRKARAKVRVKKESPELGWRRITWLWAMALLTVLVFTPLFVPGLALYVSFISAELLAVTCAIIGVKYRRQATAIPGGED</sequence>
<evidence type="ECO:0000256" key="1">
    <source>
        <dbReference type="SAM" id="Phobius"/>
    </source>
</evidence>
<keyword evidence="1" id="KW-0812">Transmembrane</keyword>
<dbReference type="Proteomes" id="UP000515498">
    <property type="component" value="Chromosome"/>
</dbReference>